<evidence type="ECO:0000313" key="1">
    <source>
        <dbReference type="EMBL" id="CAB4569279.1"/>
    </source>
</evidence>
<dbReference type="AlphaFoldDB" id="A0A6J6E1X3"/>
<organism evidence="1">
    <name type="scientific">freshwater metagenome</name>
    <dbReference type="NCBI Taxonomy" id="449393"/>
    <lineage>
        <taxon>unclassified sequences</taxon>
        <taxon>metagenomes</taxon>
        <taxon>ecological metagenomes</taxon>
    </lineage>
</organism>
<accession>A0A6J6E1X3</accession>
<name>A0A6J6E1X3_9ZZZZ</name>
<gene>
    <name evidence="1" type="ORF">UFOPK1493_02286</name>
</gene>
<proteinExistence type="predicted"/>
<protein>
    <submittedName>
        <fullName evidence="1">Unannotated protein</fullName>
    </submittedName>
</protein>
<dbReference type="EMBL" id="CAEZSR010000089">
    <property type="protein sequence ID" value="CAB4569279.1"/>
    <property type="molecule type" value="Genomic_DNA"/>
</dbReference>
<sequence length="415" mass="41362">MLSSSKLKRAAAGLAAIAAASAAAGALTPSGASADPAQFSAFVTVGSDTTQDVLNALAGKTNGVLFTPIQSSSATGGVQIISWDATPPAGVADNCITPKIGAPTFTRPNGSSAGQRALSRSIDGTGYGGSAANGSSFCANADVSGLIDFARSSSLDSTAGTQLTYVPFARDALTFAYYRAAGNAGAVTSLTRAQLDTLFTSGPQTINGVRIVPCGIQLGSGTFASWNSTAGVSAAEEDVATDTCSAVVNETTVPGSQAGGRLQEHNAVHLKLAGDALAASSPAEANTQVIIGFSASQYIARSANLGSPQPPADVILGSISNDGAGNNIGSPVSGTYPNFTPVASFYNNATFGRTVYNVFPTATIAGPGNLALKSLFSGPTSSLCQATSTIQAMGFTVAPDCGSLATQRGLRSGNF</sequence>
<reference evidence="1" key="1">
    <citation type="submission" date="2020-05" db="EMBL/GenBank/DDBJ databases">
        <authorList>
            <person name="Chiriac C."/>
            <person name="Salcher M."/>
            <person name="Ghai R."/>
            <person name="Kavagutti S V."/>
        </authorList>
    </citation>
    <scope>NUCLEOTIDE SEQUENCE</scope>
</reference>